<evidence type="ECO:0000256" key="2">
    <source>
        <dbReference type="SAM" id="Coils"/>
    </source>
</evidence>
<sequence length="250" mass="27894">MAKKEITVFIFGNYTPNSLRFSISLGLARLLFALLCLSVLLVLAAVGIVASGAYRFHQLVYLTQRNRKLETEFRKITQLREKLENLEIEREKLARMLGVELSPPPVDWQGTTPDSFILPEWISDQPWGKYPVPILVPVSGYVVSRRASPEHIAVDLAVPRESPVRAAADGIVIARGTDRILGRFIGLAHAEGYETYYGHLAQWLVNRGDSVKVGQIIGRVGMTGQATAPHLHFEIRKFGKPVDPTEILKI</sequence>
<dbReference type="PANTHER" id="PTHR21666">
    <property type="entry name" value="PEPTIDASE-RELATED"/>
    <property type="match status" value="1"/>
</dbReference>
<dbReference type="Pfam" id="PF01551">
    <property type="entry name" value="Peptidase_M23"/>
    <property type="match status" value="1"/>
</dbReference>
<dbReference type="InterPro" id="IPR050570">
    <property type="entry name" value="Cell_wall_metabolism_enzyme"/>
</dbReference>
<organism evidence="5">
    <name type="scientific">candidate division WOR-3 bacterium</name>
    <dbReference type="NCBI Taxonomy" id="2052148"/>
    <lineage>
        <taxon>Bacteria</taxon>
        <taxon>Bacteria division WOR-3</taxon>
    </lineage>
</organism>
<reference evidence="5" key="1">
    <citation type="journal article" date="2020" name="mSystems">
        <title>Genome- and Community-Level Interaction Insights into Carbon Utilization and Element Cycling Functions of Hydrothermarchaeota in Hydrothermal Sediment.</title>
        <authorList>
            <person name="Zhou Z."/>
            <person name="Liu Y."/>
            <person name="Xu W."/>
            <person name="Pan J."/>
            <person name="Luo Z.H."/>
            <person name="Li M."/>
        </authorList>
    </citation>
    <scope>NUCLEOTIDE SEQUENCE [LARGE SCALE GENOMIC DNA]</scope>
    <source>
        <strain evidence="5">SpSt-265</strain>
        <strain evidence="6">SpSt-465</strain>
    </source>
</reference>
<dbReference type="EMBL" id="DSLG01000003">
    <property type="protein sequence ID" value="HEA86985.1"/>
    <property type="molecule type" value="Genomic_DNA"/>
</dbReference>
<dbReference type="AlphaFoldDB" id="A0A7C1SJK1"/>
<dbReference type="InterPro" id="IPR011055">
    <property type="entry name" value="Dup_hybrid_motif"/>
</dbReference>
<protein>
    <recommendedName>
        <fullName evidence="4">M23ase beta-sheet core domain-containing protein</fullName>
    </recommendedName>
</protein>
<feature type="transmembrane region" description="Helical" evidence="3">
    <location>
        <begin position="30"/>
        <end position="54"/>
    </location>
</feature>
<dbReference type="InterPro" id="IPR016047">
    <property type="entry name" value="M23ase_b-sheet_dom"/>
</dbReference>
<dbReference type="CDD" id="cd12797">
    <property type="entry name" value="M23_peptidase"/>
    <property type="match status" value="1"/>
</dbReference>
<keyword evidence="1" id="KW-0732">Signal</keyword>
<evidence type="ECO:0000313" key="6">
    <source>
        <dbReference type="EMBL" id="HFJ53326.1"/>
    </source>
</evidence>
<feature type="domain" description="M23ase beta-sheet core" evidence="4">
    <location>
        <begin position="151"/>
        <end position="244"/>
    </location>
</feature>
<name>A0A7C1SJK1_UNCW3</name>
<dbReference type="EMBL" id="DSTU01000003">
    <property type="protein sequence ID" value="HFJ53326.1"/>
    <property type="molecule type" value="Genomic_DNA"/>
</dbReference>
<feature type="coiled-coil region" evidence="2">
    <location>
        <begin position="66"/>
        <end position="96"/>
    </location>
</feature>
<evidence type="ECO:0000259" key="4">
    <source>
        <dbReference type="Pfam" id="PF01551"/>
    </source>
</evidence>
<evidence type="ECO:0000256" key="3">
    <source>
        <dbReference type="SAM" id="Phobius"/>
    </source>
</evidence>
<dbReference type="Gene3D" id="2.70.70.10">
    <property type="entry name" value="Glucose Permease (Domain IIA)"/>
    <property type="match status" value="1"/>
</dbReference>
<dbReference type="PANTHER" id="PTHR21666:SF289">
    <property type="entry name" value="L-ALA--D-GLU ENDOPEPTIDASE"/>
    <property type="match status" value="1"/>
</dbReference>
<comment type="caution">
    <text evidence="5">The sequence shown here is derived from an EMBL/GenBank/DDBJ whole genome shotgun (WGS) entry which is preliminary data.</text>
</comment>
<accession>A0A7C1SJK1</accession>
<evidence type="ECO:0000256" key="1">
    <source>
        <dbReference type="ARBA" id="ARBA00022729"/>
    </source>
</evidence>
<keyword evidence="3" id="KW-0472">Membrane</keyword>
<dbReference type="SUPFAM" id="SSF51261">
    <property type="entry name" value="Duplicated hybrid motif"/>
    <property type="match status" value="1"/>
</dbReference>
<gene>
    <name evidence="5" type="ORF">ENP94_03130</name>
    <name evidence="6" type="ORF">ENS16_01375</name>
</gene>
<dbReference type="GO" id="GO:0004222">
    <property type="term" value="F:metalloendopeptidase activity"/>
    <property type="evidence" value="ECO:0007669"/>
    <property type="project" value="TreeGrafter"/>
</dbReference>
<keyword evidence="3" id="KW-1133">Transmembrane helix</keyword>
<keyword evidence="2" id="KW-0175">Coiled coil</keyword>
<evidence type="ECO:0000313" key="5">
    <source>
        <dbReference type="EMBL" id="HEA86985.1"/>
    </source>
</evidence>
<keyword evidence="3" id="KW-0812">Transmembrane</keyword>
<proteinExistence type="predicted"/>